<evidence type="ECO:0000313" key="9">
    <source>
        <dbReference type="EMBL" id="ACL76456.1"/>
    </source>
</evidence>
<dbReference type="eggNOG" id="COG1175">
    <property type="taxonomic scope" value="Bacteria"/>
</dbReference>
<dbReference type="RefSeq" id="WP_015925556.1">
    <property type="nucleotide sequence ID" value="NC_011898.1"/>
</dbReference>
<dbReference type="PROSITE" id="PS50928">
    <property type="entry name" value="ABC_TM1"/>
    <property type="match status" value="1"/>
</dbReference>
<feature type="transmembrane region" description="Helical" evidence="7">
    <location>
        <begin position="12"/>
        <end position="34"/>
    </location>
</feature>
<keyword evidence="6 7" id="KW-0472">Membrane</keyword>
<dbReference type="PANTHER" id="PTHR30193">
    <property type="entry name" value="ABC TRANSPORTER PERMEASE PROTEIN"/>
    <property type="match status" value="1"/>
</dbReference>
<evidence type="ECO:0000256" key="3">
    <source>
        <dbReference type="ARBA" id="ARBA00022475"/>
    </source>
</evidence>
<keyword evidence="3" id="KW-1003">Cell membrane</keyword>
<feature type="transmembrane region" description="Helical" evidence="7">
    <location>
        <begin position="159"/>
        <end position="182"/>
    </location>
</feature>
<dbReference type="CDD" id="cd06261">
    <property type="entry name" value="TM_PBP2"/>
    <property type="match status" value="1"/>
</dbReference>
<keyword evidence="5 7" id="KW-1133">Transmembrane helix</keyword>
<dbReference type="Gene3D" id="1.10.3720.10">
    <property type="entry name" value="MetI-like"/>
    <property type="match status" value="1"/>
</dbReference>
<sequence length="306" mass="34273">MKNLSKKSAPYLFMAPYFLLFLTFSLIPIIFTLYMSLNEWNGYEGIKFVGLANYQRMFENGEFLLALKNTAIIMLLLIPLQLIFAVIIAYMINSKLVRHKEIFKTAVFTPYLVIPIAAGLLWAFFFDGGSSGTINAILMKLHILKEPVDYLASPKLAKVVIAVIMLWRYTGYCVLFFIAGFVSVPEELYEAARVDGARAWHNFWNISLPMIKPIIIYMVITSLIGGFQTFDEPNIIYTQGNYQTGPYSGGPDGAVLTLVMLMGKGAFQNSQYGYGSAVAYGMFVVIAIFSFASLKFMNRGDKDGAI</sequence>
<dbReference type="STRING" id="394503.Ccel_2111"/>
<gene>
    <name evidence="9" type="ordered locus">Ccel_2111</name>
</gene>
<evidence type="ECO:0000259" key="8">
    <source>
        <dbReference type="PROSITE" id="PS50928"/>
    </source>
</evidence>
<keyword evidence="2" id="KW-0813">Transport</keyword>
<feature type="domain" description="ABC transmembrane type-1" evidence="8">
    <location>
        <begin position="67"/>
        <end position="295"/>
    </location>
</feature>
<dbReference type="KEGG" id="cce:Ccel_2111"/>
<evidence type="ECO:0000256" key="1">
    <source>
        <dbReference type="ARBA" id="ARBA00004651"/>
    </source>
</evidence>
<name>B8I423_RUMCH</name>
<dbReference type="PANTHER" id="PTHR30193:SF37">
    <property type="entry name" value="INNER MEMBRANE ABC TRANSPORTER PERMEASE PROTEIN YCJO"/>
    <property type="match status" value="1"/>
</dbReference>
<comment type="subcellular location">
    <subcellularLocation>
        <location evidence="1">Cell membrane</location>
        <topology evidence="1">Multi-pass membrane protein</topology>
    </subcellularLocation>
</comment>
<dbReference type="Proteomes" id="UP000001349">
    <property type="component" value="Chromosome"/>
</dbReference>
<keyword evidence="4 7" id="KW-0812">Transmembrane</keyword>
<dbReference type="OrthoDB" id="1737794at2"/>
<dbReference type="InterPro" id="IPR000515">
    <property type="entry name" value="MetI-like"/>
</dbReference>
<evidence type="ECO:0000256" key="4">
    <source>
        <dbReference type="ARBA" id="ARBA00022692"/>
    </source>
</evidence>
<protein>
    <submittedName>
        <fullName evidence="9">Binding-protein-dependent transport systems inner membrane component</fullName>
    </submittedName>
</protein>
<organism evidence="9 10">
    <name type="scientific">Ruminiclostridium cellulolyticum (strain ATCC 35319 / DSM 5812 / JCM 6584 / H10)</name>
    <name type="common">Clostridium cellulolyticum</name>
    <dbReference type="NCBI Taxonomy" id="394503"/>
    <lineage>
        <taxon>Bacteria</taxon>
        <taxon>Bacillati</taxon>
        <taxon>Bacillota</taxon>
        <taxon>Clostridia</taxon>
        <taxon>Eubacteriales</taxon>
        <taxon>Oscillospiraceae</taxon>
        <taxon>Ruminiclostridium</taxon>
    </lineage>
</organism>
<dbReference type="GO" id="GO:0005886">
    <property type="term" value="C:plasma membrane"/>
    <property type="evidence" value="ECO:0007669"/>
    <property type="project" value="UniProtKB-SubCell"/>
</dbReference>
<evidence type="ECO:0000256" key="5">
    <source>
        <dbReference type="ARBA" id="ARBA00022989"/>
    </source>
</evidence>
<proteinExistence type="predicted"/>
<feature type="transmembrane region" description="Helical" evidence="7">
    <location>
        <begin position="105"/>
        <end position="125"/>
    </location>
</feature>
<evidence type="ECO:0000313" key="10">
    <source>
        <dbReference type="Proteomes" id="UP000001349"/>
    </source>
</evidence>
<reference evidence="9 10" key="1">
    <citation type="submission" date="2009-01" db="EMBL/GenBank/DDBJ databases">
        <title>Complete sequence of Clostridium cellulolyticum H10.</title>
        <authorList>
            <consortium name="US DOE Joint Genome Institute"/>
            <person name="Lucas S."/>
            <person name="Copeland A."/>
            <person name="Lapidus A."/>
            <person name="Glavina del Rio T."/>
            <person name="Dalin E."/>
            <person name="Tice H."/>
            <person name="Bruce D."/>
            <person name="Goodwin L."/>
            <person name="Pitluck S."/>
            <person name="Chertkov O."/>
            <person name="Saunders E."/>
            <person name="Brettin T."/>
            <person name="Detter J.C."/>
            <person name="Han C."/>
            <person name="Larimer F."/>
            <person name="Land M."/>
            <person name="Hauser L."/>
            <person name="Kyrpides N."/>
            <person name="Ivanova N."/>
            <person name="Zhou J."/>
            <person name="Richardson P."/>
        </authorList>
    </citation>
    <scope>NUCLEOTIDE SEQUENCE [LARGE SCALE GENOMIC DNA]</scope>
    <source>
        <strain evidence="10">ATCC 35319 / DSM 5812 / JCM 6584 / H10</strain>
    </source>
</reference>
<dbReference type="GO" id="GO:0055085">
    <property type="term" value="P:transmembrane transport"/>
    <property type="evidence" value="ECO:0007669"/>
    <property type="project" value="InterPro"/>
</dbReference>
<evidence type="ECO:0000256" key="6">
    <source>
        <dbReference type="ARBA" id="ARBA00023136"/>
    </source>
</evidence>
<feature type="transmembrane region" description="Helical" evidence="7">
    <location>
        <begin position="272"/>
        <end position="292"/>
    </location>
</feature>
<dbReference type="InterPro" id="IPR051393">
    <property type="entry name" value="ABC_transporter_permease"/>
</dbReference>
<dbReference type="HOGENOM" id="CLU_016047_0_2_9"/>
<dbReference type="SUPFAM" id="SSF161098">
    <property type="entry name" value="MetI-like"/>
    <property type="match status" value="1"/>
</dbReference>
<feature type="transmembrane region" description="Helical" evidence="7">
    <location>
        <begin position="71"/>
        <end position="93"/>
    </location>
</feature>
<accession>B8I423</accession>
<feature type="transmembrane region" description="Helical" evidence="7">
    <location>
        <begin position="203"/>
        <end position="224"/>
    </location>
</feature>
<dbReference type="AlphaFoldDB" id="B8I423"/>
<evidence type="ECO:0000256" key="2">
    <source>
        <dbReference type="ARBA" id="ARBA00022448"/>
    </source>
</evidence>
<keyword evidence="10" id="KW-1185">Reference proteome</keyword>
<evidence type="ECO:0000256" key="7">
    <source>
        <dbReference type="SAM" id="Phobius"/>
    </source>
</evidence>
<dbReference type="InterPro" id="IPR035906">
    <property type="entry name" value="MetI-like_sf"/>
</dbReference>
<dbReference type="EMBL" id="CP001348">
    <property type="protein sequence ID" value="ACL76456.1"/>
    <property type="molecule type" value="Genomic_DNA"/>
</dbReference>